<dbReference type="Proteomes" id="UP000033591">
    <property type="component" value="Unassembled WGS sequence"/>
</dbReference>
<dbReference type="PATRIC" id="fig|1359199.3.peg.62"/>
<organism evidence="1 2">
    <name type="scientific">Rickettsia rhipicephali str. Ect</name>
    <dbReference type="NCBI Taxonomy" id="1359199"/>
    <lineage>
        <taxon>Bacteria</taxon>
        <taxon>Pseudomonadati</taxon>
        <taxon>Pseudomonadota</taxon>
        <taxon>Alphaproteobacteria</taxon>
        <taxon>Rickettsiales</taxon>
        <taxon>Rickettsiaceae</taxon>
        <taxon>Rickettsieae</taxon>
        <taxon>Rickettsia</taxon>
        <taxon>spotted fever group</taxon>
    </lineage>
</organism>
<gene>
    <name evidence="1" type="ORF">RMAECT_0065</name>
</gene>
<reference evidence="1 2" key="1">
    <citation type="submission" date="2015-01" db="EMBL/GenBank/DDBJ databases">
        <title>Genome Sequencing of Rickettsiales.</title>
        <authorList>
            <person name="Daugherty S.C."/>
            <person name="Su Q."/>
            <person name="Abolude K."/>
            <person name="Beier-Sexton M."/>
            <person name="Carlyon J.A."/>
            <person name="Carter R."/>
            <person name="Day N.P."/>
            <person name="Dumler S.J."/>
            <person name="Dyachenko V."/>
            <person name="Godinez A."/>
            <person name="Kurtti T.J."/>
            <person name="Lichay M."/>
            <person name="Mullins K.E."/>
            <person name="Ott S."/>
            <person name="Pappas-Brown V."/>
            <person name="Paris D.H."/>
            <person name="Patel P."/>
            <person name="Richards A.L."/>
            <person name="Sadzewicz L."/>
            <person name="Sears K."/>
            <person name="Seidman D."/>
            <person name="Sengamalay N."/>
            <person name="Stenos J."/>
            <person name="Tallon L.J."/>
            <person name="Vincent G."/>
            <person name="Fraser C.M."/>
            <person name="Munderloh U."/>
            <person name="Dunning-Hotopp J.C."/>
        </authorList>
    </citation>
    <scope>NUCLEOTIDE SEQUENCE [LARGE SCALE GENOMIC DNA]</scope>
    <source>
        <strain evidence="1 2">Ect</strain>
    </source>
</reference>
<dbReference type="GO" id="GO:0016740">
    <property type="term" value="F:transferase activity"/>
    <property type="evidence" value="ECO:0007669"/>
    <property type="project" value="UniProtKB-KW"/>
</dbReference>
<dbReference type="InterPro" id="IPR029044">
    <property type="entry name" value="Nucleotide-diphossugar_trans"/>
</dbReference>
<evidence type="ECO:0000313" key="2">
    <source>
        <dbReference type="Proteomes" id="UP000033591"/>
    </source>
</evidence>
<dbReference type="AlphaFoldDB" id="A0A0F3PHM7"/>
<name>A0A0F3PHM7_RICRH</name>
<sequence>MTEVESLHKTRSTKNHSLESQIFHNEEKALPVYTVLVLLYKELSKLRSIIKNISLINYPKDKLGVKIIIEDDDYLMIKEIVLYNLPSYFHVISVPKSLPRTKPKALNYALEYSRGEYLVVYDAEDKPEQLLKALAMLKNLPLEYACCL</sequence>
<dbReference type="EMBL" id="LAOC01000001">
    <property type="protein sequence ID" value="KJV78714.1"/>
    <property type="molecule type" value="Genomic_DNA"/>
</dbReference>
<dbReference type="Gene3D" id="3.90.550.10">
    <property type="entry name" value="Spore Coat Polysaccharide Biosynthesis Protein SpsA, Chain A"/>
    <property type="match status" value="1"/>
</dbReference>
<accession>A0A0F3PHM7</accession>
<protein>
    <submittedName>
        <fullName evidence="1">Glycosyltransferase like 2 family protein</fullName>
    </submittedName>
</protein>
<proteinExistence type="predicted"/>
<evidence type="ECO:0000313" key="1">
    <source>
        <dbReference type="EMBL" id="KJV78714.1"/>
    </source>
</evidence>
<keyword evidence="1" id="KW-0808">Transferase</keyword>
<comment type="caution">
    <text evidence="1">The sequence shown here is derived from an EMBL/GenBank/DDBJ whole genome shotgun (WGS) entry which is preliminary data.</text>
</comment>
<dbReference type="SUPFAM" id="SSF53448">
    <property type="entry name" value="Nucleotide-diphospho-sugar transferases"/>
    <property type="match status" value="1"/>
</dbReference>